<evidence type="ECO:0000256" key="2">
    <source>
        <dbReference type="ARBA" id="ARBA00023012"/>
    </source>
</evidence>
<reference evidence="8 9" key="1">
    <citation type="submission" date="2020-08" db="EMBL/GenBank/DDBJ databases">
        <title>Genomic Encyclopedia of Type Strains, Phase IV (KMG-IV): sequencing the most valuable type-strain genomes for metagenomic binning, comparative biology and taxonomic classification.</title>
        <authorList>
            <person name="Goeker M."/>
        </authorList>
    </citation>
    <scope>NUCLEOTIDE SEQUENCE [LARGE SCALE GENOMIC DNA]</scope>
    <source>
        <strain evidence="8 9">DSM 28570</strain>
    </source>
</reference>
<organism evidence="8 9">
    <name type="scientific">Desulfoprunum benzoelyticum</name>
    <dbReference type="NCBI Taxonomy" id="1506996"/>
    <lineage>
        <taxon>Bacteria</taxon>
        <taxon>Pseudomonadati</taxon>
        <taxon>Thermodesulfobacteriota</taxon>
        <taxon>Desulfobulbia</taxon>
        <taxon>Desulfobulbales</taxon>
        <taxon>Desulfobulbaceae</taxon>
        <taxon>Desulfoprunum</taxon>
    </lineage>
</organism>
<name>A0A840URJ2_9BACT</name>
<dbReference type="InterPro" id="IPR001789">
    <property type="entry name" value="Sig_transdc_resp-reg_receiver"/>
</dbReference>
<dbReference type="AlphaFoldDB" id="A0A840URJ2"/>
<dbReference type="Gene3D" id="3.40.50.2300">
    <property type="match status" value="1"/>
</dbReference>
<dbReference type="PANTHER" id="PTHR48111">
    <property type="entry name" value="REGULATOR OF RPOS"/>
    <property type="match status" value="1"/>
</dbReference>
<evidence type="ECO:0000313" key="8">
    <source>
        <dbReference type="EMBL" id="MBB5347446.1"/>
    </source>
</evidence>
<dbReference type="PROSITE" id="PS50110">
    <property type="entry name" value="RESPONSE_REGULATORY"/>
    <property type="match status" value="1"/>
</dbReference>
<feature type="modified residue" description="4-aspartylphosphate" evidence="6">
    <location>
        <position position="54"/>
    </location>
</feature>
<sequence length="218" mass="24457">MITETIMVIDDDQDLRESIVEILEDDGYTVTACATAEAALQVLAEKTPRLVLVDNMMPGMGGMALLPLLKREYPATKIIMITAFSTVDNAVAAMRGGADDYLSKPFRRDDLLVAVRRALEVLKFDLQHEEPCMDEALTCLSNPIRRQILAALSVNGHMRFMDITRTLGISDHTKVNFHLKNLKTNNLISQNREKTYRLTPQGEKIIDCLHLLSKRISS</sequence>
<dbReference type="SMART" id="SM00418">
    <property type="entry name" value="HTH_ARSR"/>
    <property type="match status" value="1"/>
</dbReference>
<dbReference type="GO" id="GO:0005829">
    <property type="term" value="C:cytosol"/>
    <property type="evidence" value="ECO:0007669"/>
    <property type="project" value="TreeGrafter"/>
</dbReference>
<dbReference type="FunFam" id="3.40.50.2300:FF:000018">
    <property type="entry name" value="DNA-binding transcriptional regulator NtrC"/>
    <property type="match status" value="1"/>
</dbReference>
<gene>
    <name evidence="8" type="ORF">HNQ81_001162</name>
</gene>
<evidence type="ECO:0000256" key="3">
    <source>
        <dbReference type="ARBA" id="ARBA00023015"/>
    </source>
</evidence>
<evidence type="ECO:0000256" key="4">
    <source>
        <dbReference type="ARBA" id="ARBA00023125"/>
    </source>
</evidence>
<dbReference type="SUPFAM" id="SSF52172">
    <property type="entry name" value="CheY-like"/>
    <property type="match status" value="1"/>
</dbReference>
<proteinExistence type="predicted"/>
<dbReference type="InterPro" id="IPR011006">
    <property type="entry name" value="CheY-like_superfamily"/>
</dbReference>
<keyword evidence="5" id="KW-0804">Transcription</keyword>
<dbReference type="InterPro" id="IPR039420">
    <property type="entry name" value="WalR-like"/>
</dbReference>
<accession>A0A840URJ2</accession>
<keyword evidence="9" id="KW-1185">Reference proteome</keyword>
<evidence type="ECO:0000256" key="1">
    <source>
        <dbReference type="ARBA" id="ARBA00022553"/>
    </source>
</evidence>
<evidence type="ECO:0000256" key="6">
    <source>
        <dbReference type="PROSITE-ProRule" id="PRU00169"/>
    </source>
</evidence>
<dbReference type="CDD" id="cd00090">
    <property type="entry name" value="HTH_ARSR"/>
    <property type="match status" value="1"/>
</dbReference>
<dbReference type="SMART" id="SM00448">
    <property type="entry name" value="REC"/>
    <property type="match status" value="1"/>
</dbReference>
<dbReference type="Pfam" id="PF24038">
    <property type="entry name" value="DUF7347"/>
    <property type="match status" value="1"/>
</dbReference>
<evidence type="ECO:0000256" key="5">
    <source>
        <dbReference type="ARBA" id="ARBA00023163"/>
    </source>
</evidence>
<dbReference type="GO" id="GO:0032993">
    <property type="term" value="C:protein-DNA complex"/>
    <property type="evidence" value="ECO:0007669"/>
    <property type="project" value="TreeGrafter"/>
</dbReference>
<evidence type="ECO:0000313" key="9">
    <source>
        <dbReference type="Proteomes" id="UP000539642"/>
    </source>
</evidence>
<dbReference type="EMBL" id="JACHEO010000004">
    <property type="protein sequence ID" value="MBB5347446.1"/>
    <property type="molecule type" value="Genomic_DNA"/>
</dbReference>
<keyword evidence="2" id="KW-0902">Two-component regulatory system</keyword>
<dbReference type="InterPro" id="IPR055771">
    <property type="entry name" value="DUF7347"/>
</dbReference>
<dbReference type="Pfam" id="PF00072">
    <property type="entry name" value="Response_reg"/>
    <property type="match status" value="1"/>
</dbReference>
<dbReference type="InterPro" id="IPR036390">
    <property type="entry name" value="WH_DNA-bd_sf"/>
</dbReference>
<feature type="domain" description="Response regulatory" evidence="7">
    <location>
        <begin position="5"/>
        <end position="119"/>
    </location>
</feature>
<dbReference type="SUPFAM" id="SSF46785">
    <property type="entry name" value="Winged helix' DNA-binding domain"/>
    <property type="match status" value="1"/>
</dbReference>
<dbReference type="InterPro" id="IPR036388">
    <property type="entry name" value="WH-like_DNA-bd_sf"/>
</dbReference>
<dbReference type="InterPro" id="IPR001845">
    <property type="entry name" value="HTH_ArsR_DNA-bd_dom"/>
</dbReference>
<dbReference type="RefSeq" id="WP_183349222.1">
    <property type="nucleotide sequence ID" value="NZ_JACHEO010000004.1"/>
</dbReference>
<protein>
    <submittedName>
        <fullName evidence="8">FixJ family two-component response regulator</fullName>
    </submittedName>
</protein>
<dbReference type="GO" id="GO:0000976">
    <property type="term" value="F:transcription cis-regulatory region binding"/>
    <property type="evidence" value="ECO:0007669"/>
    <property type="project" value="TreeGrafter"/>
</dbReference>
<dbReference type="Gene3D" id="1.10.10.10">
    <property type="entry name" value="Winged helix-like DNA-binding domain superfamily/Winged helix DNA-binding domain"/>
    <property type="match status" value="1"/>
</dbReference>
<dbReference type="InterPro" id="IPR011991">
    <property type="entry name" value="ArsR-like_HTH"/>
</dbReference>
<dbReference type="GO" id="GO:0000156">
    <property type="term" value="F:phosphorelay response regulator activity"/>
    <property type="evidence" value="ECO:0007669"/>
    <property type="project" value="TreeGrafter"/>
</dbReference>
<keyword evidence="4" id="KW-0238">DNA-binding</keyword>
<dbReference type="GO" id="GO:0003700">
    <property type="term" value="F:DNA-binding transcription factor activity"/>
    <property type="evidence" value="ECO:0007669"/>
    <property type="project" value="InterPro"/>
</dbReference>
<dbReference type="Proteomes" id="UP000539642">
    <property type="component" value="Unassembled WGS sequence"/>
</dbReference>
<keyword evidence="1 6" id="KW-0597">Phosphoprotein</keyword>
<dbReference type="PANTHER" id="PTHR48111:SF1">
    <property type="entry name" value="TWO-COMPONENT RESPONSE REGULATOR ORR33"/>
    <property type="match status" value="1"/>
</dbReference>
<keyword evidence="3" id="KW-0805">Transcription regulation</keyword>
<evidence type="ECO:0000259" key="7">
    <source>
        <dbReference type="PROSITE" id="PS50110"/>
    </source>
</evidence>
<comment type="caution">
    <text evidence="8">The sequence shown here is derived from an EMBL/GenBank/DDBJ whole genome shotgun (WGS) entry which is preliminary data.</text>
</comment>